<dbReference type="Proteomes" id="UP000196255">
    <property type="component" value="Unassembled WGS sequence"/>
</dbReference>
<evidence type="ECO:0000313" key="1">
    <source>
        <dbReference type="EMBL" id="MSE06245.1"/>
    </source>
</evidence>
<dbReference type="AlphaFoldDB" id="A0A1Y3S716"/>
<evidence type="ECO:0000313" key="2">
    <source>
        <dbReference type="EMBL" id="OUN19045.1"/>
    </source>
</evidence>
<accession>A0A1Y3S716</accession>
<evidence type="ECO:0000313" key="3">
    <source>
        <dbReference type="Proteomes" id="UP000196255"/>
    </source>
</evidence>
<sequence>MITRAIFKYAIDLDLNKNQELCATIKKKTRVSKINGIFKVSKVTMLYVMLTEWYEHIGINPISYEDKDNLYFIHDSNYALNTMYDSLVGGDGSGKTQDDFLKYMFA</sequence>
<dbReference type="EMBL" id="WKKZ01000723">
    <property type="protein sequence ID" value="MSE06245.1"/>
    <property type="molecule type" value="Genomic_DNA"/>
</dbReference>
<reference evidence="3" key="1">
    <citation type="submission" date="2017-04" db="EMBL/GenBank/DDBJ databases">
        <title>Function of individual gut microbiota members based on whole genome sequencing of pure cultures obtained from chicken caecum.</title>
        <authorList>
            <person name="Medvecky M."/>
            <person name="Cejkova D."/>
            <person name="Polansky O."/>
            <person name="Karasova D."/>
            <person name="Kubasova T."/>
            <person name="Cizek A."/>
            <person name="Rychlik I."/>
        </authorList>
    </citation>
    <scope>NUCLEOTIDE SEQUENCE [LARGE SCALE GENOMIC DNA]</scope>
    <source>
        <strain evidence="3">An84</strain>
    </source>
</reference>
<protein>
    <submittedName>
        <fullName evidence="1">Uncharacterized protein</fullName>
    </submittedName>
</protein>
<comment type="caution">
    <text evidence="1">The sequence shown here is derived from an EMBL/GenBank/DDBJ whole genome shotgun (WGS) entry which is preliminary data.</text>
</comment>
<dbReference type="Proteomes" id="UP000437575">
    <property type="component" value="Unassembled WGS sequence"/>
</dbReference>
<dbReference type="EMBL" id="NFHF01000005">
    <property type="protein sequence ID" value="OUN19045.1"/>
    <property type="molecule type" value="Genomic_DNA"/>
</dbReference>
<dbReference type="RefSeq" id="WP_087366488.1">
    <property type="nucleotide sequence ID" value="NZ_JAINRM010000029.1"/>
</dbReference>
<organism evidence="1 4">
    <name type="scientific">Ligilactobacillus salivarius</name>
    <dbReference type="NCBI Taxonomy" id="1624"/>
    <lineage>
        <taxon>Bacteria</taxon>
        <taxon>Bacillati</taxon>
        <taxon>Bacillota</taxon>
        <taxon>Bacilli</taxon>
        <taxon>Lactobacillales</taxon>
        <taxon>Lactobacillaceae</taxon>
        <taxon>Ligilactobacillus</taxon>
    </lineage>
</organism>
<evidence type="ECO:0000313" key="4">
    <source>
        <dbReference type="Proteomes" id="UP000437575"/>
    </source>
</evidence>
<reference evidence="1 4" key="3">
    <citation type="submission" date="2019-11" db="EMBL/GenBank/DDBJ databases">
        <title>Draft Genome Sequence of Plant Growth-Promoting Rhizosphere-Associated Bacteria.</title>
        <authorList>
            <person name="Vasilyev I.Y."/>
            <person name="Radchenko V."/>
            <person name="Ilnitskaya E.V."/>
        </authorList>
    </citation>
    <scope>NUCLEOTIDE SEQUENCE [LARGE SCALE GENOMIC DNA]</scope>
    <source>
        <strain evidence="1 4">VRA_1sq_f</strain>
    </source>
</reference>
<name>A0A1Y3S716_9LACO</name>
<gene>
    <name evidence="2" type="ORF">B5G36_03410</name>
    <name evidence="1" type="ORF">GKC34_10785</name>
</gene>
<proteinExistence type="predicted"/>
<reference evidence="2" key="2">
    <citation type="journal article" date="2018" name="BMC Genomics">
        <title>Whole genome sequencing and function prediction of 133 gut anaerobes isolated from chicken caecum in pure cultures.</title>
        <authorList>
            <person name="Medvecky M."/>
            <person name="Cejkova D."/>
            <person name="Polansky O."/>
            <person name="Karasova D."/>
            <person name="Kubasova T."/>
            <person name="Cizek A."/>
            <person name="Rychlik I."/>
        </authorList>
    </citation>
    <scope>NUCLEOTIDE SEQUENCE</scope>
    <source>
        <strain evidence="2">An84</strain>
    </source>
</reference>